<dbReference type="InterPro" id="IPR012337">
    <property type="entry name" value="RNaseH-like_sf"/>
</dbReference>
<dbReference type="InterPro" id="IPR002559">
    <property type="entry name" value="Transposase_11"/>
</dbReference>
<protein>
    <recommendedName>
        <fullName evidence="5">Transposase IS4-like domain-containing protein</fullName>
    </recommendedName>
</protein>
<sequence length="313" mass="36557">GNVSRNTLANANEHRDWRIYADFAQVLIGKARTLYANEDFGIQLNREVYALDSTTIDLCLSLFPWAKFRKRKTAVKIHTLMDLKGSIPTFIRITDGKVHDVNILDELILESGAIYIMDRGYLDFARLYTFTQNLSTFVTRAKSNFDYTRLYYHKVDKTAGLRCDQTIRLNGFYASQDYPAVLRRIGFFDIETNKKFIFLTNNFVLPALIIARLYKCRWQIEIFFKWIKQYLRIKTFFGTTENAVKTQIWIAISVYVLVAIVKKELEIKLSLGEILQILSIVLFEKVPITQVLTKTMSQNEKLKFHNQLLLFNL</sequence>
<keyword evidence="3" id="KW-0238">DNA-binding</keyword>
<dbReference type="SUPFAM" id="SSF53098">
    <property type="entry name" value="Ribonuclease H-like"/>
    <property type="match status" value="1"/>
</dbReference>
<evidence type="ECO:0000256" key="2">
    <source>
        <dbReference type="ARBA" id="ARBA00022578"/>
    </source>
</evidence>
<keyword evidence="2" id="KW-0815">Transposition</keyword>
<comment type="similarity">
    <text evidence="1">Belongs to the transposase 11 family.</text>
</comment>
<dbReference type="PANTHER" id="PTHR33258">
    <property type="entry name" value="TRANSPOSASE INSL FOR INSERTION SEQUENCE ELEMENT IS186A-RELATED"/>
    <property type="match status" value="1"/>
</dbReference>
<gene>
    <name evidence="6" type="ORF">S01H1_11103</name>
</gene>
<accession>X0TKX7</accession>
<organism evidence="6">
    <name type="scientific">marine sediment metagenome</name>
    <dbReference type="NCBI Taxonomy" id="412755"/>
    <lineage>
        <taxon>unclassified sequences</taxon>
        <taxon>metagenomes</taxon>
        <taxon>ecological metagenomes</taxon>
    </lineage>
</organism>
<feature type="non-terminal residue" evidence="6">
    <location>
        <position position="1"/>
    </location>
</feature>
<feature type="domain" description="Transposase IS4-like" evidence="5">
    <location>
        <begin position="46"/>
        <end position="257"/>
    </location>
</feature>
<dbReference type="AlphaFoldDB" id="X0TKX7"/>
<proteinExistence type="inferred from homology"/>
<dbReference type="PANTHER" id="PTHR33258:SF1">
    <property type="entry name" value="TRANSPOSASE INSL FOR INSERTION SEQUENCE ELEMENT IS186A-RELATED"/>
    <property type="match status" value="1"/>
</dbReference>
<evidence type="ECO:0000256" key="3">
    <source>
        <dbReference type="ARBA" id="ARBA00023125"/>
    </source>
</evidence>
<dbReference type="GO" id="GO:0003677">
    <property type="term" value="F:DNA binding"/>
    <property type="evidence" value="ECO:0007669"/>
    <property type="project" value="UniProtKB-KW"/>
</dbReference>
<dbReference type="InterPro" id="IPR047952">
    <property type="entry name" value="Transpos_IS4"/>
</dbReference>
<reference evidence="6" key="1">
    <citation type="journal article" date="2014" name="Front. Microbiol.">
        <title>High frequency of phylogenetically diverse reductive dehalogenase-homologous genes in deep subseafloor sedimentary metagenomes.</title>
        <authorList>
            <person name="Kawai M."/>
            <person name="Futagami T."/>
            <person name="Toyoda A."/>
            <person name="Takaki Y."/>
            <person name="Nishi S."/>
            <person name="Hori S."/>
            <person name="Arai W."/>
            <person name="Tsubouchi T."/>
            <person name="Morono Y."/>
            <person name="Uchiyama I."/>
            <person name="Ito T."/>
            <person name="Fujiyama A."/>
            <person name="Inagaki F."/>
            <person name="Takami H."/>
        </authorList>
    </citation>
    <scope>NUCLEOTIDE SEQUENCE</scope>
    <source>
        <strain evidence="6">Expedition CK06-06</strain>
    </source>
</reference>
<dbReference type="NCBIfam" id="NF033592">
    <property type="entry name" value="transpos_IS4_1"/>
    <property type="match status" value="1"/>
</dbReference>
<dbReference type="GO" id="GO:0006313">
    <property type="term" value="P:DNA transposition"/>
    <property type="evidence" value="ECO:0007669"/>
    <property type="project" value="InterPro"/>
</dbReference>
<evidence type="ECO:0000256" key="1">
    <source>
        <dbReference type="ARBA" id="ARBA00010075"/>
    </source>
</evidence>
<comment type="caution">
    <text evidence="6">The sequence shown here is derived from an EMBL/GenBank/DDBJ whole genome shotgun (WGS) entry which is preliminary data.</text>
</comment>
<dbReference type="EMBL" id="BARS01005659">
    <property type="protein sequence ID" value="GAF76740.1"/>
    <property type="molecule type" value="Genomic_DNA"/>
</dbReference>
<keyword evidence="4" id="KW-0233">DNA recombination</keyword>
<name>X0TKX7_9ZZZZ</name>
<dbReference type="GO" id="GO:0004803">
    <property type="term" value="F:transposase activity"/>
    <property type="evidence" value="ECO:0007669"/>
    <property type="project" value="InterPro"/>
</dbReference>
<evidence type="ECO:0000256" key="4">
    <source>
        <dbReference type="ARBA" id="ARBA00023172"/>
    </source>
</evidence>
<evidence type="ECO:0000259" key="5">
    <source>
        <dbReference type="Pfam" id="PF01609"/>
    </source>
</evidence>
<evidence type="ECO:0000313" key="6">
    <source>
        <dbReference type="EMBL" id="GAF76740.1"/>
    </source>
</evidence>
<dbReference type="Pfam" id="PF01609">
    <property type="entry name" value="DDE_Tnp_1"/>
    <property type="match status" value="1"/>
</dbReference>